<feature type="transmembrane region" description="Helical" evidence="6">
    <location>
        <begin position="194"/>
        <end position="210"/>
    </location>
</feature>
<feature type="transmembrane region" description="Helical" evidence="6">
    <location>
        <begin position="387"/>
        <end position="409"/>
    </location>
</feature>
<gene>
    <name evidence="7" type="ORF">GJU40_18915</name>
</gene>
<dbReference type="InterPro" id="IPR001182">
    <property type="entry name" value="FtsW/RodA"/>
</dbReference>
<feature type="transmembrane region" description="Helical" evidence="6">
    <location>
        <begin position="78"/>
        <end position="97"/>
    </location>
</feature>
<dbReference type="NCBIfam" id="NF038403">
    <property type="entry name" value="perm_prefix_1"/>
    <property type="match status" value="1"/>
</dbReference>
<evidence type="ECO:0000256" key="2">
    <source>
        <dbReference type="ARBA" id="ARBA00022692"/>
    </source>
</evidence>
<evidence type="ECO:0000256" key="3">
    <source>
        <dbReference type="ARBA" id="ARBA00022960"/>
    </source>
</evidence>
<protein>
    <submittedName>
        <fullName evidence="7">FtsW/RodA/SpoVE family cell cycle protein</fullName>
    </submittedName>
</protein>
<dbReference type="GO" id="GO:0015648">
    <property type="term" value="F:lipid-linked peptidoglycan transporter activity"/>
    <property type="evidence" value="ECO:0007669"/>
    <property type="project" value="TreeGrafter"/>
</dbReference>
<keyword evidence="8" id="KW-1185">Reference proteome</keyword>
<name>A0A7X2M049_9BACI</name>
<organism evidence="7 8">
    <name type="scientific">Metabacillus lacus</name>
    <dbReference type="NCBI Taxonomy" id="1983721"/>
    <lineage>
        <taxon>Bacteria</taxon>
        <taxon>Bacillati</taxon>
        <taxon>Bacillota</taxon>
        <taxon>Bacilli</taxon>
        <taxon>Bacillales</taxon>
        <taxon>Bacillaceae</taxon>
        <taxon>Metabacillus</taxon>
    </lineage>
</organism>
<evidence type="ECO:0000256" key="1">
    <source>
        <dbReference type="ARBA" id="ARBA00004141"/>
    </source>
</evidence>
<proteinExistence type="predicted"/>
<evidence type="ECO:0000313" key="8">
    <source>
        <dbReference type="Proteomes" id="UP000448867"/>
    </source>
</evidence>
<sequence>MLQSKRTFLERVISQIVSKEAKKFVEEELDYHLAQTKADWLKKGLSEEQAEEKAVKQMGNPEKLGVQLNLLHKPRVDWVMVCLLIAALLLSFLPVIAMPGDGVNVNKMIFVLLGLLAVLLLVMIDYRHLQKLSWLFYAMGFLLLFLLLYAPFATTINGIPFLPVGSTQIGSIAALPLFYLAFSSLFINEKINKWLCFIIALFPMYYLLLLPSITTAFLYIVMTGVMFIWSSSNKKRAVITAGIGTLAFAAVAAATFGSLHEYQRARILSFIHPETDPQGRGYIYLKLKEGVSSSNWMGTSGSTSIPESHTDFVLISIAQTYGLLLVMLLLVILSLFAVRMVQVLHLVKEPFGRMLIAGGMTIYLTQLLYNAAMVFGFLPITGISLPFISYGLMPILLHSVIVGVILSVYRRKDLIRV</sequence>
<dbReference type="AlphaFoldDB" id="A0A7X2M049"/>
<dbReference type="Pfam" id="PF01098">
    <property type="entry name" value="FTSW_RODA_SPOVE"/>
    <property type="match status" value="1"/>
</dbReference>
<feature type="transmembrane region" description="Helical" evidence="6">
    <location>
        <begin position="109"/>
        <end position="127"/>
    </location>
</feature>
<evidence type="ECO:0000256" key="4">
    <source>
        <dbReference type="ARBA" id="ARBA00022989"/>
    </source>
</evidence>
<keyword evidence="3" id="KW-0133">Cell shape</keyword>
<dbReference type="GO" id="GO:0032153">
    <property type="term" value="C:cell division site"/>
    <property type="evidence" value="ECO:0007669"/>
    <property type="project" value="TreeGrafter"/>
</dbReference>
<dbReference type="GO" id="GO:0005886">
    <property type="term" value="C:plasma membrane"/>
    <property type="evidence" value="ECO:0007669"/>
    <property type="project" value="TreeGrafter"/>
</dbReference>
<dbReference type="OrthoDB" id="2192428at2"/>
<feature type="transmembrane region" description="Helical" evidence="6">
    <location>
        <begin position="239"/>
        <end position="259"/>
    </location>
</feature>
<evidence type="ECO:0000256" key="5">
    <source>
        <dbReference type="ARBA" id="ARBA00023136"/>
    </source>
</evidence>
<feature type="transmembrane region" description="Helical" evidence="6">
    <location>
        <begin position="321"/>
        <end position="341"/>
    </location>
</feature>
<accession>A0A7X2M049</accession>
<comment type="caution">
    <text evidence="7">The sequence shown here is derived from an EMBL/GenBank/DDBJ whole genome shotgun (WGS) entry which is preliminary data.</text>
</comment>
<comment type="subcellular location">
    <subcellularLocation>
        <location evidence="1">Membrane</location>
        <topology evidence="1">Multi-pass membrane protein</topology>
    </subcellularLocation>
</comment>
<feature type="transmembrane region" description="Helical" evidence="6">
    <location>
        <begin position="216"/>
        <end position="232"/>
    </location>
</feature>
<dbReference type="EMBL" id="WKKI01000067">
    <property type="protein sequence ID" value="MRX74196.1"/>
    <property type="molecule type" value="Genomic_DNA"/>
</dbReference>
<evidence type="ECO:0000313" key="7">
    <source>
        <dbReference type="EMBL" id="MRX74196.1"/>
    </source>
</evidence>
<dbReference type="GO" id="GO:0008360">
    <property type="term" value="P:regulation of cell shape"/>
    <property type="evidence" value="ECO:0007669"/>
    <property type="project" value="UniProtKB-KW"/>
</dbReference>
<dbReference type="GO" id="GO:0051301">
    <property type="term" value="P:cell division"/>
    <property type="evidence" value="ECO:0007669"/>
    <property type="project" value="InterPro"/>
</dbReference>
<keyword evidence="5 6" id="KW-0472">Membrane</keyword>
<dbReference type="RefSeq" id="WP_154309648.1">
    <property type="nucleotide sequence ID" value="NZ_WKKI01000067.1"/>
</dbReference>
<keyword evidence="2 6" id="KW-0812">Transmembrane</keyword>
<dbReference type="InterPro" id="IPR047928">
    <property type="entry name" value="Perm_prefix_1"/>
</dbReference>
<keyword evidence="4 6" id="KW-1133">Transmembrane helix</keyword>
<dbReference type="Proteomes" id="UP000448867">
    <property type="component" value="Unassembled WGS sequence"/>
</dbReference>
<reference evidence="7 8" key="1">
    <citation type="submission" date="2019-11" db="EMBL/GenBank/DDBJ databases">
        <title>Bacillus lacus genome.</title>
        <authorList>
            <person name="Allen C.J."/>
            <person name="Newman J.D."/>
        </authorList>
    </citation>
    <scope>NUCLEOTIDE SEQUENCE [LARGE SCALE GENOMIC DNA]</scope>
    <source>
        <strain evidence="7 8">KCTC 33946</strain>
    </source>
</reference>
<dbReference type="PANTHER" id="PTHR30474:SF1">
    <property type="entry name" value="PEPTIDOGLYCAN GLYCOSYLTRANSFERASE MRDB"/>
    <property type="match status" value="1"/>
</dbReference>
<dbReference type="PANTHER" id="PTHR30474">
    <property type="entry name" value="CELL CYCLE PROTEIN"/>
    <property type="match status" value="1"/>
</dbReference>
<evidence type="ECO:0000256" key="6">
    <source>
        <dbReference type="SAM" id="Phobius"/>
    </source>
</evidence>
<feature type="transmembrane region" description="Helical" evidence="6">
    <location>
        <begin position="134"/>
        <end position="152"/>
    </location>
</feature>
<feature type="transmembrane region" description="Helical" evidence="6">
    <location>
        <begin position="362"/>
        <end position="381"/>
    </location>
</feature>
<feature type="transmembrane region" description="Helical" evidence="6">
    <location>
        <begin position="158"/>
        <end position="182"/>
    </location>
</feature>